<dbReference type="SMR" id="A0A0U2JDA5"/>
<dbReference type="GO" id="GO:0005829">
    <property type="term" value="C:cytosol"/>
    <property type="evidence" value="ECO:0007669"/>
    <property type="project" value="TreeGrafter"/>
</dbReference>
<dbReference type="InterPro" id="IPR001713">
    <property type="entry name" value="Prot_inh_stefin"/>
</dbReference>
<dbReference type="EMBL" id="KT279357">
    <property type="protein sequence ID" value="ALS87697.1"/>
    <property type="molecule type" value="mRNA"/>
</dbReference>
<dbReference type="Pfam" id="PF00031">
    <property type="entry name" value="Cystatin"/>
    <property type="match status" value="1"/>
</dbReference>
<dbReference type="PANTHER" id="PTHR11414">
    <property type="entry name" value="CYSTATIN FAMILY MEMBER"/>
    <property type="match status" value="1"/>
</dbReference>
<dbReference type="InterPro" id="IPR000010">
    <property type="entry name" value="Cystatin_dom"/>
</dbReference>
<dbReference type="PRINTS" id="PR00295">
    <property type="entry name" value="STEFINA"/>
</dbReference>
<evidence type="ECO:0000256" key="3">
    <source>
        <dbReference type="ARBA" id="ARBA00022490"/>
    </source>
</evidence>
<proteinExistence type="evidence at transcript level"/>
<dbReference type="PROSITE" id="PS00287">
    <property type="entry name" value="CYSTATIN"/>
    <property type="match status" value="1"/>
</dbReference>
<feature type="domain" description="Cystatin" evidence="9">
    <location>
        <begin position="1"/>
        <end position="87"/>
    </location>
</feature>
<name>A0A0U2JDA5_CTEID</name>
<reference evidence="10" key="1">
    <citation type="submission" date="2015-07" db="EMBL/GenBank/DDBJ databases">
        <title>Cloning, analysis, expression, purification and identification of grass carp (Ctenopharyngodon idellus) stefin.</title>
        <authorList>
            <person name="Chen Z."/>
            <person name="Li R."/>
        </authorList>
    </citation>
    <scope>NUCLEOTIDE SEQUENCE</scope>
</reference>
<comment type="similarity">
    <text evidence="2">Belongs to the cystatin family.</text>
</comment>
<keyword evidence="6" id="KW-0391">Immunity</keyword>
<dbReference type="PANTHER" id="PTHR11414:SF21">
    <property type="entry name" value="CYSTATIN 14A, TANDEM DUPLICATE 1-RELATED"/>
    <property type="match status" value="1"/>
</dbReference>
<comment type="subcellular location">
    <subcellularLocation>
        <location evidence="1">Cytoplasm</location>
    </subcellularLocation>
</comment>
<keyword evidence="5" id="KW-0789">Thiol protease inhibitor</keyword>
<evidence type="ECO:0000256" key="2">
    <source>
        <dbReference type="ARBA" id="ARBA00009403"/>
    </source>
</evidence>
<dbReference type="AlphaFoldDB" id="A0A0U2JDA5"/>
<keyword evidence="3" id="KW-0963">Cytoplasm</keyword>
<dbReference type="GO" id="GO:0002376">
    <property type="term" value="P:immune system process"/>
    <property type="evidence" value="ECO:0007669"/>
    <property type="project" value="UniProtKB-KW"/>
</dbReference>
<evidence type="ECO:0000256" key="1">
    <source>
        <dbReference type="ARBA" id="ARBA00004496"/>
    </source>
</evidence>
<dbReference type="GO" id="GO:0004869">
    <property type="term" value="F:cysteine-type endopeptidase inhibitor activity"/>
    <property type="evidence" value="ECO:0007669"/>
    <property type="project" value="UniProtKB-KW"/>
</dbReference>
<evidence type="ECO:0000259" key="9">
    <source>
        <dbReference type="SMART" id="SM00043"/>
    </source>
</evidence>
<accession>A0A0U2JDA5</accession>
<evidence type="ECO:0000256" key="6">
    <source>
        <dbReference type="ARBA" id="ARBA00022859"/>
    </source>
</evidence>
<evidence type="ECO:0000256" key="5">
    <source>
        <dbReference type="ARBA" id="ARBA00022704"/>
    </source>
</evidence>
<dbReference type="InterPro" id="IPR018073">
    <property type="entry name" value="Prot_inh_cystat_CS"/>
</dbReference>
<dbReference type="SUPFAM" id="SSF54403">
    <property type="entry name" value="Cystatin/monellin"/>
    <property type="match status" value="1"/>
</dbReference>
<keyword evidence="4" id="KW-0646">Protease inhibitor</keyword>
<dbReference type="SMART" id="SM00043">
    <property type="entry name" value="CY"/>
    <property type="match status" value="1"/>
</dbReference>
<dbReference type="Gene3D" id="3.10.450.10">
    <property type="match status" value="1"/>
</dbReference>
<evidence type="ECO:0000256" key="8">
    <source>
        <dbReference type="ARBA" id="ARBA00041437"/>
    </source>
</evidence>
<organism evidence="10">
    <name type="scientific">Ctenopharyngodon idella</name>
    <name type="common">Grass carp</name>
    <name type="synonym">Leuciscus idella</name>
    <dbReference type="NCBI Taxonomy" id="7959"/>
    <lineage>
        <taxon>Eukaryota</taxon>
        <taxon>Metazoa</taxon>
        <taxon>Chordata</taxon>
        <taxon>Craniata</taxon>
        <taxon>Vertebrata</taxon>
        <taxon>Euteleostomi</taxon>
        <taxon>Actinopterygii</taxon>
        <taxon>Neopterygii</taxon>
        <taxon>Teleostei</taxon>
        <taxon>Ostariophysi</taxon>
        <taxon>Cypriniformes</taxon>
        <taxon>Xenocyprididae</taxon>
        <taxon>Xenocypridinae</taxon>
        <taxon>Ctenopharyngodon</taxon>
    </lineage>
</organism>
<dbReference type="FunFam" id="3.10.450.10:FF:000001">
    <property type="entry name" value="Cystatin-A"/>
    <property type="match status" value="1"/>
</dbReference>
<evidence type="ECO:0000256" key="4">
    <source>
        <dbReference type="ARBA" id="ARBA00022690"/>
    </source>
</evidence>
<protein>
    <recommendedName>
        <fullName evidence="7">Cystatin-B</fullName>
    </recommendedName>
    <alternativeName>
        <fullName evidence="8">Stefin-B</fullName>
    </alternativeName>
</protein>
<dbReference type="GO" id="GO:0071220">
    <property type="term" value="P:cellular response to bacterial lipoprotein"/>
    <property type="evidence" value="ECO:0007669"/>
    <property type="project" value="UniProtKB-ARBA"/>
</dbReference>
<evidence type="ECO:0000313" key="10">
    <source>
        <dbReference type="EMBL" id="ALS87697.1"/>
    </source>
</evidence>
<evidence type="ECO:0000256" key="7">
    <source>
        <dbReference type="ARBA" id="ARBA00040677"/>
    </source>
</evidence>
<dbReference type="InterPro" id="IPR046350">
    <property type="entry name" value="Cystatin_sf"/>
</dbReference>
<sequence length="97" mass="10596">MPGGFTSVRPVTPEVTNICLKVKSDIEEKAGTNFEVYTPLSFASQVVQGTNYRVKVNVGGDACVHAMIFEALPVYGGKLTVTRVQYPKSLCDPLIRF</sequence>